<evidence type="ECO:0000256" key="5">
    <source>
        <dbReference type="ARBA" id="ARBA00022840"/>
    </source>
</evidence>
<evidence type="ECO:0000256" key="4">
    <source>
        <dbReference type="ARBA" id="ARBA00022777"/>
    </source>
</evidence>
<dbReference type="PROSITE" id="PS00108">
    <property type="entry name" value="PROTEIN_KINASE_ST"/>
    <property type="match status" value="1"/>
</dbReference>
<dbReference type="Proteomes" id="UP001314229">
    <property type="component" value="Unassembled WGS sequence"/>
</dbReference>
<dbReference type="GO" id="GO:0004674">
    <property type="term" value="F:protein serine/threonine kinase activity"/>
    <property type="evidence" value="ECO:0007669"/>
    <property type="project" value="UniProtKB-KW"/>
</dbReference>
<evidence type="ECO:0000313" key="9">
    <source>
        <dbReference type="EMBL" id="CAK6976910.1"/>
    </source>
</evidence>
<evidence type="ECO:0000256" key="3">
    <source>
        <dbReference type="ARBA" id="ARBA00022741"/>
    </source>
</evidence>
<organism evidence="9 10">
    <name type="scientific">Scomber scombrus</name>
    <name type="common">Atlantic mackerel</name>
    <name type="synonym">Scomber vernalis</name>
    <dbReference type="NCBI Taxonomy" id="13677"/>
    <lineage>
        <taxon>Eukaryota</taxon>
        <taxon>Metazoa</taxon>
        <taxon>Chordata</taxon>
        <taxon>Craniata</taxon>
        <taxon>Vertebrata</taxon>
        <taxon>Euteleostomi</taxon>
        <taxon>Actinopterygii</taxon>
        <taxon>Neopterygii</taxon>
        <taxon>Teleostei</taxon>
        <taxon>Neoteleostei</taxon>
        <taxon>Acanthomorphata</taxon>
        <taxon>Pelagiaria</taxon>
        <taxon>Scombriformes</taxon>
        <taxon>Scombridae</taxon>
        <taxon>Scomber</taxon>
    </lineage>
</organism>
<dbReference type="InterPro" id="IPR011009">
    <property type="entry name" value="Kinase-like_dom_sf"/>
</dbReference>
<feature type="domain" description="Protein kinase" evidence="8">
    <location>
        <begin position="25"/>
        <end position="339"/>
    </location>
</feature>
<dbReference type="InterPro" id="IPR008271">
    <property type="entry name" value="Ser/Thr_kinase_AS"/>
</dbReference>
<dbReference type="InterPro" id="IPR000719">
    <property type="entry name" value="Prot_kinase_dom"/>
</dbReference>
<dbReference type="GO" id="GO:0004713">
    <property type="term" value="F:protein tyrosine kinase activity"/>
    <property type="evidence" value="ECO:0007669"/>
    <property type="project" value="TreeGrafter"/>
</dbReference>
<dbReference type="GO" id="GO:0003677">
    <property type="term" value="F:DNA binding"/>
    <property type="evidence" value="ECO:0007669"/>
    <property type="project" value="UniProtKB-KW"/>
</dbReference>
<evidence type="ECO:0000256" key="7">
    <source>
        <dbReference type="SAM" id="MobiDB-lite"/>
    </source>
</evidence>
<dbReference type="InterPro" id="IPR050494">
    <property type="entry name" value="Ser_Thr_dual-spec_kinase"/>
</dbReference>
<keyword evidence="9" id="KW-0238">DNA-binding</keyword>
<dbReference type="AlphaFoldDB" id="A0AAV1Q0J2"/>
<dbReference type="EMBL" id="CAWUFR010000375">
    <property type="protein sequence ID" value="CAK6976910.1"/>
    <property type="molecule type" value="Genomic_DNA"/>
</dbReference>
<dbReference type="PROSITE" id="PS00107">
    <property type="entry name" value="PROTEIN_KINASE_ATP"/>
    <property type="match status" value="1"/>
</dbReference>
<dbReference type="SUPFAM" id="SSF56112">
    <property type="entry name" value="Protein kinase-like (PK-like)"/>
    <property type="match status" value="1"/>
</dbReference>
<dbReference type="SMART" id="SM00220">
    <property type="entry name" value="S_TKc"/>
    <property type="match status" value="1"/>
</dbReference>
<evidence type="ECO:0000256" key="6">
    <source>
        <dbReference type="PROSITE-ProRule" id="PRU10141"/>
    </source>
</evidence>
<keyword evidence="9" id="KW-0371">Homeobox</keyword>
<name>A0AAV1Q0J2_SCOSC</name>
<dbReference type="PANTHER" id="PTHR24058:SF17">
    <property type="entry name" value="HOMEODOMAIN INTERACTING PROTEIN KINASE, ISOFORM D"/>
    <property type="match status" value="1"/>
</dbReference>
<keyword evidence="1" id="KW-0723">Serine/threonine-protein kinase</keyword>
<accession>A0AAV1Q0J2</accession>
<gene>
    <name evidence="9" type="ORF">FSCOSCO3_A034322</name>
</gene>
<evidence type="ECO:0000256" key="2">
    <source>
        <dbReference type="ARBA" id="ARBA00022679"/>
    </source>
</evidence>
<evidence type="ECO:0000313" key="10">
    <source>
        <dbReference type="Proteomes" id="UP001314229"/>
    </source>
</evidence>
<comment type="caution">
    <text evidence="9">The sequence shown here is derived from an EMBL/GenBank/DDBJ whole genome shotgun (WGS) entry which is preliminary data.</text>
</comment>
<dbReference type="Gene3D" id="1.10.510.10">
    <property type="entry name" value="Transferase(Phosphotransferase) domain 1"/>
    <property type="match status" value="1"/>
</dbReference>
<evidence type="ECO:0000259" key="8">
    <source>
        <dbReference type="PROSITE" id="PS50011"/>
    </source>
</evidence>
<dbReference type="GO" id="GO:0005524">
    <property type="term" value="F:ATP binding"/>
    <property type="evidence" value="ECO:0007669"/>
    <property type="project" value="UniProtKB-UniRule"/>
</dbReference>
<feature type="region of interest" description="Disordered" evidence="7">
    <location>
        <begin position="497"/>
        <end position="559"/>
    </location>
</feature>
<feature type="compositionally biased region" description="Polar residues" evidence="7">
    <location>
        <begin position="508"/>
        <end position="528"/>
    </location>
</feature>
<keyword evidence="4 9" id="KW-0418">Kinase</keyword>
<dbReference type="InterPro" id="IPR017441">
    <property type="entry name" value="Protein_kinase_ATP_BS"/>
</dbReference>
<dbReference type="PANTHER" id="PTHR24058">
    <property type="entry name" value="DUAL SPECIFICITY PROTEIN KINASE"/>
    <property type="match status" value="1"/>
</dbReference>
<evidence type="ECO:0000256" key="1">
    <source>
        <dbReference type="ARBA" id="ARBA00022527"/>
    </source>
</evidence>
<dbReference type="Pfam" id="PF00069">
    <property type="entry name" value="Pkinase"/>
    <property type="match status" value="1"/>
</dbReference>
<proteinExistence type="predicted"/>
<dbReference type="PROSITE" id="PS50011">
    <property type="entry name" value="PROTEIN_KINASE_DOM"/>
    <property type="match status" value="1"/>
</dbReference>
<keyword evidence="5 6" id="KW-0067">ATP-binding</keyword>
<dbReference type="GO" id="GO:0005737">
    <property type="term" value="C:cytoplasm"/>
    <property type="evidence" value="ECO:0007669"/>
    <property type="project" value="TreeGrafter"/>
</dbReference>
<feature type="binding site" evidence="6">
    <location>
        <position position="54"/>
    </location>
    <ligand>
        <name>ATP</name>
        <dbReference type="ChEBI" id="CHEBI:30616"/>
    </ligand>
</feature>
<sequence>MANRKCFVRLFSTRVSARFGILRKYEYPTVVGEGRFGMVLKCLQKDTKDFVAIKIPKRVNATRRELVILQSLMRHQFDQQNIVKFLDSFEMYCGTALVFEALDISLYDYMLNCGRLCLDDIRVITQQVATAFDALRSIRYIHTDVKPDNIMLVNHQVRPLRVKLIDFGVAIRRCEAVQGMKLQTLYFRAPEIILGIRFSEAIDMWSLGCVVAAMMLDYILFPGQDEYEALKYMVELLGQPEDHILKKGRKTNLYFSQTSDNGWRLKTPLEFSEGKYDRFTDYRCYKFPNLDDIKHMRCWKKQNTDAEDLDKCIALLKAMLKMDAAERITPSGVLTHPFIGGGHHNSGNEASQVQTIPESTEKTGAHERMLIHTNQELRDETSASLSLDGDLPLPRFSHQIIRIHPDDNILAPAMTRSVVSQVRSAAAENRVELQHQQDATRLLAHVNKIERIEEWACPDVPDFKYDGPARIQNHDYIPSPAKPHSVVIKVRPAAPENRVELENEESDTSLQSGLNTISKPSTNFTESGTIPAESATTKNTANEEEEVEEEQQQKTNKKSWMKKNLCCCCAGGR</sequence>
<keyword evidence="10" id="KW-1185">Reference proteome</keyword>
<dbReference type="GO" id="GO:0005634">
    <property type="term" value="C:nucleus"/>
    <property type="evidence" value="ECO:0007669"/>
    <property type="project" value="TreeGrafter"/>
</dbReference>
<keyword evidence="2" id="KW-0808">Transferase</keyword>
<protein>
    <submittedName>
        <fullName evidence="9">Homeodomain-interacting protein kinase 1-like isoform X2</fullName>
    </submittedName>
</protein>
<reference evidence="9 10" key="1">
    <citation type="submission" date="2024-01" db="EMBL/GenBank/DDBJ databases">
        <authorList>
            <person name="Alioto T."/>
            <person name="Alioto T."/>
            <person name="Gomez Garrido J."/>
        </authorList>
    </citation>
    <scope>NUCLEOTIDE SEQUENCE [LARGE SCALE GENOMIC DNA]</scope>
</reference>
<keyword evidence="3 6" id="KW-0547">Nucleotide-binding</keyword>
<dbReference type="Gene3D" id="3.30.200.20">
    <property type="entry name" value="Phosphorylase Kinase, domain 1"/>
    <property type="match status" value="1"/>
</dbReference>